<dbReference type="EMBL" id="MZ334525">
    <property type="protein sequence ID" value="UBF23235.1"/>
    <property type="molecule type" value="Genomic_DNA"/>
</dbReference>
<dbReference type="Proteomes" id="UP000827814">
    <property type="component" value="Segment"/>
</dbReference>
<evidence type="ECO:0000313" key="1">
    <source>
        <dbReference type="EMBL" id="UBF23235.1"/>
    </source>
</evidence>
<gene>
    <name evidence="1" type="ORF">HATV-2_gp84</name>
</gene>
<proteinExistence type="predicted"/>
<keyword evidence="2" id="KW-1185">Reference proteome</keyword>
<accession>A0AAE8XYZ5</accession>
<protein>
    <submittedName>
        <fullName evidence="1">Uncharacterized protein</fullName>
    </submittedName>
</protein>
<sequence>MEEKHITEKNIMTQANIETIDGAESLAQQTGLDFEVAMNIISIVERRTKLSGKSLALVKISDWLAEQHQDEHGFSSEYLLVEEVEDYSQNSWLVEGAVHVTHEGLSDSDAPLSVALETLNHSTQEYPRDKGTTWVPKSQTENLFAIDA</sequence>
<name>A0AAE8XYZ5_9CAUD</name>
<organism evidence="1 2">
    <name type="scientific">Haloarcula tailed virus 2</name>
    <dbReference type="NCBI Taxonomy" id="2877989"/>
    <lineage>
        <taxon>Viruses</taxon>
        <taxon>Duplodnaviria</taxon>
        <taxon>Heunggongvirae</taxon>
        <taxon>Uroviricota</taxon>
        <taxon>Caudoviricetes</taxon>
        <taxon>Thumleimavirales</taxon>
        <taxon>Soleiviridae</taxon>
        <taxon>Eilatmyovirus</taxon>
        <taxon>Eilatmyovirus salis</taxon>
        <taxon>Eilatmyovirus HATV2</taxon>
    </lineage>
</organism>
<reference evidence="1" key="1">
    <citation type="submission" date="2021-05" db="EMBL/GenBank/DDBJ databases">
        <title>Diversity, taxonomy and evolution of archaeal viruses of the class Caudoviricetes.</title>
        <authorList>
            <person name="Liu Y."/>
            <person name="Demina T.A."/>
            <person name="Roux S."/>
            <person name="Aiewsakun P."/>
            <person name="Kazlauskas D."/>
            <person name="Simmonds P."/>
            <person name="Prangishvili D."/>
            <person name="Oksanen H.M."/>
            <person name="Krupovic M."/>
        </authorList>
    </citation>
    <scope>NUCLEOTIDE SEQUENCE</scope>
    <source>
        <strain evidence="1">HATV-2/44</strain>
    </source>
</reference>
<evidence type="ECO:0000313" key="2">
    <source>
        <dbReference type="Proteomes" id="UP000827814"/>
    </source>
</evidence>